<evidence type="ECO:0000313" key="4">
    <source>
        <dbReference type="Proteomes" id="UP000290261"/>
    </source>
</evidence>
<keyword evidence="4" id="KW-1185">Reference proteome</keyword>
<dbReference type="AlphaFoldDB" id="A0A444VPT7"/>
<dbReference type="InterPro" id="IPR023393">
    <property type="entry name" value="START-like_dom_sf"/>
</dbReference>
<dbReference type="CDD" id="cd07814">
    <property type="entry name" value="SRPBCC_CalC_Aha1-like"/>
    <property type="match status" value="1"/>
</dbReference>
<evidence type="ECO:0000259" key="2">
    <source>
        <dbReference type="Pfam" id="PF08327"/>
    </source>
</evidence>
<dbReference type="SUPFAM" id="SSF55961">
    <property type="entry name" value="Bet v1-like"/>
    <property type="match status" value="1"/>
</dbReference>
<comment type="caution">
    <text evidence="3">The sequence shown here is derived from an EMBL/GenBank/DDBJ whole genome shotgun (WGS) entry which is preliminary data.</text>
</comment>
<proteinExistence type="inferred from homology"/>
<dbReference type="Proteomes" id="UP000290261">
    <property type="component" value="Unassembled WGS sequence"/>
</dbReference>
<name>A0A444VPT7_9FLAO</name>
<evidence type="ECO:0000313" key="3">
    <source>
        <dbReference type="EMBL" id="RYC52660.1"/>
    </source>
</evidence>
<organism evidence="3 4">
    <name type="scientific">Flagellimonas olearia</name>
    <dbReference type="NCBI Taxonomy" id="552546"/>
    <lineage>
        <taxon>Bacteria</taxon>
        <taxon>Pseudomonadati</taxon>
        <taxon>Bacteroidota</taxon>
        <taxon>Flavobacteriia</taxon>
        <taxon>Flavobacteriales</taxon>
        <taxon>Flavobacteriaceae</taxon>
        <taxon>Flagellimonas</taxon>
    </lineage>
</organism>
<gene>
    <name evidence="3" type="ORF">DN53_00120</name>
</gene>
<accession>A0A444VPT7</accession>
<dbReference type="InterPro" id="IPR013538">
    <property type="entry name" value="ASHA1/2-like_C"/>
</dbReference>
<evidence type="ECO:0000256" key="1">
    <source>
        <dbReference type="ARBA" id="ARBA00006817"/>
    </source>
</evidence>
<dbReference type="EMBL" id="JJMP01000001">
    <property type="protein sequence ID" value="RYC52660.1"/>
    <property type="molecule type" value="Genomic_DNA"/>
</dbReference>
<dbReference type="RefSeq" id="WP_129652371.1">
    <property type="nucleotide sequence ID" value="NZ_ML142907.1"/>
</dbReference>
<comment type="similarity">
    <text evidence="1">Belongs to the AHA1 family.</text>
</comment>
<dbReference type="Pfam" id="PF08327">
    <property type="entry name" value="AHSA1"/>
    <property type="match status" value="1"/>
</dbReference>
<protein>
    <recommendedName>
        <fullName evidence="2">Activator of Hsp90 ATPase homologue 1/2-like C-terminal domain-containing protein</fullName>
    </recommendedName>
</protein>
<sequence length="142" mass="16290">MNDVIKKEHVFAHPIQKVWDAITKAEEISKWFLKTDFKAEKGFKYTFQSSGEADCTQITGEVKSADPYILIYTWVVMDTNVDTVVRWELQEINGGTKLCLEHSGISNYPESSAVTFFNSFNSGWDHCVNDLESFLMKEVHAR</sequence>
<dbReference type="Gene3D" id="3.30.530.20">
    <property type="match status" value="1"/>
</dbReference>
<reference evidence="3 4" key="1">
    <citation type="submission" date="2014-04" db="EMBL/GenBank/DDBJ databases">
        <title>Whole genome of Muricauda olearia.</title>
        <authorList>
            <person name="Zhang X.-H."/>
            <person name="Tang K."/>
        </authorList>
    </citation>
    <scope>NUCLEOTIDE SEQUENCE [LARGE SCALE GENOMIC DNA]</scope>
    <source>
        <strain evidence="3 4">Th120</strain>
    </source>
</reference>
<feature type="domain" description="Activator of Hsp90 ATPase homologue 1/2-like C-terminal" evidence="2">
    <location>
        <begin position="13"/>
        <end position="135"/>
    </location>
</feature>